<dbReference type="HOGENOM" id="CLU_1755017_0_0_10"/>
<proteinExistence type="predicted"/>
<dbReference type="KEGG" id="aas:Aasi_1076"/>
<keyword evidence="2" id="KW-1185">Reference proteome</keyword>
<dbReference type="PROSITE" id="PS51257">
    <property type="entry name" value="PROKAR_LIPOPROTEIN"/>
    <property type="match status" value="1"/>
</dbReference>
<sequence length="148" mass="16462">MSTQRFTSFNYSPLTTTCSSAGCTVDSVELPDMQRSHIAKVQTSQQAPLSYHTSERKEIVDFTVTYIPYDNPTGKGLLPFVKTAVAEVLKKGYDPQTATIQIKRGNKTTPEQTTTIDNCIVTAGEILIDVNDYVRIKFYLQGILNAPY</sequence>
<dbReference type="EMBL" id="CP001102">
    <property type="protein sequence ID" value="ACE06421.1"/>
    <property type="molecule type" value="Genomic_DNA"/>
</dbReference>
<dbReference type="AlphaFoldDB" id="B3ET69"/>
<name>B3ET69_AMOA5</name>
<reference evidence="1 2" key="1">
    <citation type="journal article" date="2010" name="J. Bacteriol.">
        <title>The genome of the amoeba symbiont 'Candidatus Amoebophilus asiaticus' reveals common mechanisms for host cell interaction among amoeba-associated bacteria.</title>
        <authorList>
            <person name="Schmitz-Esser S."/>
            <person name="Tischler P."/>
            <person name="Arnold R."/>
            <person name="Montanaro J."/>
            <person name="Wagner M."/>
            <person name="Rattei T."/>
            <person name="Horn M."/>
        </authorList>
    </citation>
    <scope>NUCLEOTIDE SEQUENCE [LARGE SCALE GENOMIC DNA]</scope>
    <source>
        <strain evidence="1 2">5a2</strain>
    </source>
</reference>
<protein>
    <submittedName>
        <fullName evidence="1">Uncharacterized protein</fullName>
    </submittedName>
</protein>
<accession>B3ET69</accession>
<dbReference type="STRING" id="452471.Aasi_1076"/>
<organism evidence="1 2">
    <name type="scientific">Amoebophilus asiaticus (strain 5a2)</name>
    <dbReference type="NCBI Taxonomy" id="452471"/>
    <lineage>
        <taxon>Bacteria</taxon>
        <taxon>Pseudomonadati</taxon>
        <taxon>Bacteroidota</taxon>
        <taxon>Cytophagia</taxon>
        <taxon>Cytophagales</taxon>
        <taxon>Amoebophilaceae</taxon>
        <taxon>Candidatus Amoebophilus</taxon>
    </lineage>
</organism>
<dbReference type="Proteomes" id="UP000001227">
    <property type="component" value="Chromosome"/>
</dbReference>
<dbReference type="TCDB" id="3.A.23.6.1">
    <property type="family name" value="the type vi symbiosis/virulence secretory system (t6ss) family"/>
</dbReference>
<gene>
    <name evidence="1" type="ordered locus">Aasi_1076</name>
</gene>
<evidence type="ECO:0000313" key="2">
    <source>
        <dbReference type="Proteomes" id="UP000001227"/>
    </source>
</evidence>
<evidence type="ECO:0000313" key="1">
    <source>
        <dbReference type="EMBL" id="ACE06421.1"/>
    </source>
</evidence>
<dbReference type="RefSeq" id="WP_012473179.1">
    <property type="nucleotide sequence ID" value="NC_010830.1"/>
</dbReference>